<dbReference type="PANTHER" id="PTHR28055:SF1">
    <property type="entry name" value="ALTERED INHERITANCE OF MITOCHONDRIA PROTEIN 41, MITOCHONDRIAL"/>
    <property type="match status" value="1"/>
</dbReference>
<dbReference type="InterPro" id="IPR042184">
    <property type="entry name" value="YqeY/Aim41_N"/>
</dbReference>
<accession>M1URN5</accession>
<dbReference type="Gene3D" id="1.10.1510.10">
    <property type="entry name" value="Uncharacterised protein YqeY/AIM41 PF09424, N-terminal domain"/>
    <property type="match status" value="1"/>
</dbReference>
<protein>
    <recommendedName>
        <fullName evidence="3">GatB/YqeY domain-containing protein</fullName>
    </recommendedName>
</protein>
<dbReference type="Proteomes" id="UP000011760">
    <property type="component" value="Chromosome"/>
</dbReference>
<dbReference type="SUPFAM" id="SSF89095">
    <property type="entry name" value="GatB/YqeY motif"/>
    <property type="match status" value="1"/>
</dbReference>
<proteinExistence type="predicted"/>
<dbReference type="eggNOG" id="COG1610">
    <property type="taxonomic scope" value="Bacteria"/>
</dbReference>
<dbReference type="GO" id="GO:0016884">
    <property type="term" value="F:carbon-nitrogen ligase activity, with glutamine as amido-N-donor"/>
    <property type="evidence" value="ECO:0007669"/>
    <property type="project" value="InterPro"/>
</dbReference>
<evidence type="ECO:0000313" key="2">
    <source>
        <dbReference type="Proteomes" id="UP000011760"/>
    </source>
</evidence>
<dbReference type="InterPro" id="IPR003789">
    <property type="entry name" value="Asn/Gln_tRNA_amidoTrase-B-like"/>
</dbReference>
<keyword evidence="2" id="KW-1185">Reference proteome</keyword>
<dbReference type="RefSeq" id="WP_015650152.1">
    <property type="nucleotide sequence ID" value="NC_020506.1"/>
</dbReference>
<evidence type="ECO:0000313" key="1">
    <source>
        <dbReference type="EMBL" id="AGG65697.1"/>
    </source>
</evidence>
<dbReference type="OrthoDB" id="5244551at2"/>
<name>M1URN5_9CORY</name>
<dbReference type="Gene3D" id="1.10.10.410">
    <property type="match status" value="1"/>
</dbReference>
<dbReference type="Pfam" id="PF09424">
    <property type="entry name" value="YqeY"/>
    <property type="match status" value="1"/>
</dbReference>
<dbReference type="PATRIC" id="fig|1121353.3.peg.251"/>
<evidence type="ECO:0008006" key="3">
    <source>
        <dbReference type="Google" id="ProtNLM"/>
    </source>
</evidence>
<dbReference type="HOGENOM" id="CLU_079430_2_0_11"/>
<organism evidence="1 2">
    <name type="scientific">Corynebacterium callunae DSM 20147</name>
    <dbReference type="NCBI Taxonomy" id="1121353"/>
    <lineage>
        <taxon>Bacteria</taxon>
        <taxon>Bacillati</taxon>
        <taxon>Actinomycetota</taxon>
        <taxon>Actinomycetes</taxon>
        <taxon>Mycobacteriales</taxon>
        <taxon>Corynebacteriaceae</taxon>
        <taxon>Corynebacterium</taxon>
    </lineage>
</organism>
<sequence length="150" mass="16477">MSELKDKIRADLTASMKARDKDTTGTLRMLLSALTQEETTGTKHELNDEEVLKVIAREIKKRRESADVYAENGRQELADVELKEAGILEAYQPTQLDDEELNALIDDAIAEVGGEASMKQMGQIMKAATAKAAGRVDGKRLSTAVKSRLN</sequence>
<dbReference type="KEGG" id="ccn:H924_01205"/>
<reference evidence="1 2" key="1">
    <citation type="submission" date="2013-02" db="EMBL/GenBank/DDBJ databases">
        <title>The complete genome sequence of Corynebacterium callunae DSM 20147.</title>
        <authorList>
            <person name="Ruckert C."/>
            <person name="Albersmeier A."/>
            <person name="Kalinowski J."/>
        </authorList>
    </citation>
    <scope>NUCLEOTIDE SEQUENCE [LARGE SCALE GENOMIC DNA]</scope>
    <source>
        <strain evidence="1 2">DSM 20147</strain>
    </source>
</reference>
<dbReference type="InterPro" id="IPR023168">
    <property type="entry name" value="GatB_Yqey_C_2"/>
</dbReference>
<dbReference type="EMBL" id="CP004354">
    <property type="protein sequence ID" value="AGG65697.1"/>
    <property type="molecule type" value="Genomic_DNA"/>
</dbReference>
<dbReference type="InterPro" id="IPR019004">
    <property type="entry name" value="YqeY/Aim41"/>
</dbReference>
<dbReference type="PANTHER" id="PTHR28055">
    <property type="entry name" value="ALTERED INHERITANCE OF MITOCHONDRIA PROTEIN 41, MITOCHONDRIAL"/>
    <property type="match status" value="1"/>
</dbReference>
<dbReference type="AlphaFoldDB" id="M1URN5"/>
<dbReference type="STRING" id="1121353.H924_01205"/>
<gene>
    <name evidence="1" type="ORF">H924_01205</name>
</gene>